<feature type="region of interest" description="Disordered" evidence="1">
    <location>
        <begin position="1"/>
        <end position="24"/>
    </location>
</feature>
<evidence type="ECO:0000313" key="4">
    <source>
        <dbReference type="EMBL" id="KAK9958207.1"/>
    </source>
</evidence>
<feature type="compositionally biased region" description="Low complexity" evidence="1">
    <location>
        <begin position="1"/>
        <end position="13"/>
    </location>
</feature>
<evidence type="ECO:0000259" key="3">
    <source>
        <dbReference type="SMART" id="SM00409"/>
    </source>
</evidence>
<keyword evidence="2" id="KW-0812">Transmembrane</keyword>
<dbReference type="EMBL" id="JAWDJR010000019">
    <property type="protein sequence ID" value="KAK9958207.1"/>
    <property type="molecule type" value="Genomic_DNA"/>
</dbReference>
<feature type="compositionally biased region" description="Basic residues" evidence="1">
    <location>
        <begin position="14"/>
        <end position="24"/>
    </location>
</feature>
<keyword evidence="2" id="KW-1133">Transmembrane helix</keyword>
<sequence length="325" mass="36900">MASIMQQQQGVSQGRRRAKKRKRSLSMEKFKERWRTLLTDIHWFRCFNVLLLLLLCFINSIRSATAGNTLRRVTGEEGGSVTLPCEFEARDDSRIVLNSQSKKIIDCQNGECKSENGRVFKKGSCDIIIKGLIFSNAGKYFLRVNNADGQREVEREYHLHIQDEISVKTGEQLKMDVLFINADKVEKNSSGEWTEVWTRGHGVSSDRLTVRDGNLTISNFTVSDTGTYRVLDSEGEIWITVTVTGSSSGLKGKLDTDDDKPDDTEERTVESWIIVPSVIGSLVLALISAVIWIYWCWCRNTEHVPVRQEEIELQSRTSRDDTGNL</sequence>
<accession>A0AAW1ZDT5</accession>
<feature type="domain" description="Immunoglobulin" evidence="3">
    <location>
        <begin position="162"/>
        <end position="242"/>
    </location>
</feature>
<dbReference type="InterPro" id="IPR003599">
    <property type="entry name" value="Ig_sub"/>
</dbReference>
<proteinExistence type="predicted"/>
<evidence type="ECO:0000256" key="1">
    <source>
        <dbReference type="SAM" id="MobiDB-lite"/>
    </source>
</evidence>
<keyword evidence="2" id="KW-0472">Membrane</keyword>
<feature type="transmembrane region" description="Helical" evidence="2">
    <location>
        <begin position="272"/>
        <end position="297"/>
    </location>
</feature>
<organism evidence="4 5">
    <name type="scientific">Culter alburnus</name>
    <name type="common">Topmouth culter</name>
    <dbReference type="NCBI Taxonomy" id="194366"/>
    <lineage>
        <taxon>Eukaryota</taxon>
        <taxon>Metazoa</taxon>
        <taxon>Chordata</taxon>
        <taxon>Craniata</taxon>
        <taxon>Vertebrata</taxon>
        <taxon>Euteleostomi</taxon>
        <taxon>Actinopterygii</taxon>
        <taxon>Neopterygii</taxon>
        <taxon>Teleostei</taxon>
        <taxon>Ostariophysi</taxon>
        <taxon>Cypriniformes</taxon>
        <taxon>Xenocyprididae</taxon>
        <taxon>Xenocypridinae</taxon>
        <taxon>Culter</taxon>
    </lineage>
</organism>
<protein>
    <recommendedName>
        <fullName evidence="3">Immunoglobulin domain-containing protein</fullName>
    </recommendedName>
</protein>
<dbReference type="InterPro" id="IPR013783">
    <property type="entry name" value="Ig-like_fold"/>
</dbReference>
<dbReference type="Proteomes" id="UP001479290">
    <property type="component" value="Unassembled WGS sequence"/>
</dbReference>
<dbReference type="Gene3D" id="2.60.40.10">
    <property type="entry name" value="Immunoglobulins"/>
    <property type="match status" value="2"/>
</dbReference>
<evidence type="ECO:0000256" key="2">
    <source>
        <dbReference type="SAM" id="Phobius"/>
    </source>
</evidence>
<evidence type="ECO:0000313" key="5">
    <source>
        <dbReference type="Proteomes" id="UP001479290"/>
    </source>
</evidence>
<name>A0AAW1ZDT5_CULAL</name>
<dbReference type="SMART" id="SM00409">
    <property type="entry name" value="IG"/>
    <property type="match status" value="2"/>
</dbReference>
<keyword evidence="5" id="KW-1185">Reference proteome</keyword>
<reference evidence="4 5" key="1">
    <citation type="submission" date="2024-05" db="EMBL/GenBank/DDBJ databases">
        <title>A high-quality chromosomal-level genome assembly of Topmouth culter (Culter alburnus).</title>
        <authorList>
            <person name="Zhao H."/>
        </authorList>
    </citation>
    <scope>NUCLEOTIDE SEQUENCE [LARGE SCALE GENOMIC DNA]</scope>
    <source>
        <strain evidence="4">CATC2023</strain>
        <tissue evidence="4">Muscle</tissue>
    </source>
</reference>
<comment type="caution">
    <text evidence="4">The sequence shown here is derived from an EMBL/GenBank/DDBJ whole genome shotgun (WGS) entry which is preliminary data.</text>
</comment>
<dbReference type="AlphaFoldDB" id="A0AAW1ZDT5"/>
<feature type="domain" description="Immunoglobulin" evidence="3">
    <location>
        <begin position="70"/>
        <end position="160"/>
    </location>
</feature>
<dbReference type="InterPro" id="IPR036179">
    <property type="entry name" value="Ig-like_dom_sf"/>
</dbReference>
<dbReference type="SUPFAM" id="SSF48726">
    <property type="entry name" value="Immunoglobulin"/>
    <property type="match status" value="2"/>
</dbReference>
<gene>
    <name evidence="4" type="ORF">ABG768_012381</name>
</gene>